<evidence type="ECO:0000313" key="3">
    <source>
        <dbReference type="EMBL" id="GFS08605.1"/>
    </source>
</evidence>
<reference evidence="3 4" key="1">
    <citation type="journal article" date="2021" name="Elife">
        <title>Chloroplast acquisition without the gene transfer in kleptoplastic sea slugs, Plakobranchus ocellatus.</title>
        <authorList>
            <person name="Maeda T."/>
            <person name="Takahashi S."/>
            <person name="Yoshida T."/>
            <person name="Shimamura S."/>
            <person name="Takaki Y."/>
            <person name="Nagai Y."/>
            <person name="Toyoda A."/>
            <person name="Suzuki Y."/>
            <person name="Arimoto A."/>
            <person name="Ishii H."/>
            <person name="Satoh N."/>
            <person name="Nishiyama T."/>
            <person name="Hasebe M."/>
            <person name="Maruyama T."/>
            <person name="Minagawa J."/>
            <person name="Obokata J."/>
            <person name="Shigenobu S."/>
        </authorList>
    </citation>
    <scope>NUCLEOTIDE SEQUENCE [LARGE SCALE GENOMIC DNA]</scope>
</reference>
<dbReference type="GO" id="GO:0016787">
    <property type="term" value="F:hydrolase activity"/>
    <property type="evidence" value="ECO:0007669"/>
    <property type="project" value="UniProtKB-KW"/>
</dbReference>
<gene>
    <name evidence="3" type="ORF">ElyMa_001278500</name>
</gene>
<sequence>MVFRYQLCWIKFLFILNVLPLLASAAPELQFDFGIVRGVDSQAQDTGRLFYTYYGIPYGEAPVGSRRFKPPVAFRGTGANRVVTSDE</sequence>
<keyword evidence="3" id="KW-0378">Hydrolase</keyword>
<feature type="signal peptide" evidence="1">
    <location>
        <begin position="1"/>
        <end position="25"/>
    </location>
</feature>
<organism evidence="3 4">
    <name type="scientific">Elysia marginata</name>
    <dbReference type="NCBI Taxonomy" id="1093978"/>
    <lineage>
        <taxon>Eukaryota</taxon>
        <taxon>Metazoa</taxon>
        <taxon>Spiralia</taxon>
        <taxon>Lophotrochozoa</taxon>
        <taxon>Mollusca</taxon>
        <taxon>Gastropoda</taxon>
        <taxon>Heterobranchia</taxon>
        <taxon>Euthyneura</taxon>
        <taxon>Panpulmonata</taxon>
        <taxon>Sacoglossa</taxon>
        <taxon>Placobranchoidea</taxon>
        <taxon>Plakobranchidae</taxon>
        <taxon>Elysia</taxon>
    </lineage>
</organism>
<dbReference type="Pfam" id="PF00135">
    <property type="entry name" value="COesterase"/>
    <property type="match status" value="1"/>
</dbReference>
<dbReference type="InterPro" id="IPR002018">
    <property type="entry name" value="CarbesteraseB"/>
</dbReference>
<evidence type="ECO:0000259" key="2">
    <source>
        <dbReference type="Pfam" id="PF00135"/>
    </source>
</evidence>
<protein>
    <submittedName>
        <fullName evidence="3">Carboxylic ester hydrolase</fullName>
    </submittedName>
</protein>
<keyword evidence="1" id="KW-0732">Signal</keyword>
<accession>A0AAV4IGC5</accession>
<name>A0AAV4IGC5_9GAST</name>
<keyword evidence="4" id="KW-1185">Reference proteome</keyword>
<feature type="domain" description="Carboxylesterase type B" evidence="2">
    <location>
        <begin position="27"/>
        <end position="73"/>
    </location>
</feature>
<dbReference type="Proteomes" id="UP000762676">
    <property type="component" value="Unassembled WGS sequence"/>
</dbReference>
<evidence type="ECO:0000256" key="1">
    <source>
        <dbReference type="SAM" id="SignalP"/>
    </source>
</evidence>
<comment type="caution">
    <text evidence="3">The sequence shown here is derived from an EMBL/GenBank/DDBJ whole genome shotgun (WGS) entry which is preliminary data.</text>
</comment>
<dbReference type="SUPFAM" id="SSF53474">
    <property type="entry name" value="alpha/beta-Hydrolases"/>
    <property type="match status" value="1"/>
</dbReference>
<dbReference type="AlphaFoldDB" id="A0AAV4IGC5"/>
<dbReference type="EMBL" id="BMAT01002528">
    <property type="protein sequence ID" value="GFS08605.1"/>
    <property type="molecule type" value="Genomic_DNA"/>
</dbReference>
<proteinExistence type="predicted"/>
<evidence type="ECO:0000313" key="4">
    <source>
        <dbReference type="Proteomes" id="UP000762676"/>
    </source>
</evidence>
<dbReference type="InterPro" id="IPR029058">
    <property type="entry name" value="AB_hydrolase_fold"/>
</dbReference>
<dbReference type="Gene3D" id="3.40.50.1820">
    <property type="entry name" value="alpha/beta hydrolase"/>
    <property type="match status" value="1"/>
</dbReference>
<feature type="chain" id="PRO_5043842478" evidence="1">
    <location>
        <begin position="26"/>
        <end position="87"/>
    </location>
</feature>